<reference evidence="5 6" key="1">
    <citation type="journal article" date="2018" name="PLoS ONE">
        <title>The draft genome of Kipferlia bialata reveals reductive genome evolution in fornicate parasites.</title>
        <authorList>
            <person name="Tanifuji G."/>
            <person name="Takabayashi S."/>
            <person name="Kume K."/>
            <person name="Takagi M."/>
            <person name="Nakayama T."/>
            <person name="Kamikawa R."/>
            <person name="Inagaki Y."/>
            <person name="Hashimoto T."/>
        </authorList>
    </citation>
    <scope>NUCLEOTIDE SEQUENCE [LARGE SCALE GENOMIC DNA]</scope>
    <source>
        <strain evidence="5">NY0173</strain>
    </source>
</reference>
<evidence type="ECO:0000313" key="5">
    <source>
        <dbReference type="EMBL" id="GCA65248.1"/>
    </source>
</evidence>
<dbReference type="GO" id="GO:0005524">
    <property type="term" value="F:ATP binding"/>
    <property type="evidence" value="ECO:0007669"/>
    <property type="project" value="UniProtKB-KW"/>
</dbReference>
<dbReference type="SUPFAM" id="SSF48592">
    <property type="entry name" value="GroEL equatorial domain-like"/>
    <property type="match status" value="1"/>
</dbReference>
<feature type="non-terminal residue" evidence="5">
    <location>
        <position position="1"/>
    </location>
</feature>
<keyword evidence="3" id="KW-0067">ATP-binding</keyword>
<keyword evidence="6" id="KW-1185">Reference proteome</keyword>
<dbReference type="EMBL" id="BDIP01010368">
    <property type="protein sequence ID" value="GCA65248.1"/>
    <property type="molecule type" value="Genomic_DNA"/>
</dbReference>
<dbReference type="GO" id="GO:0140662">
    <property type="term" value="F:ATP-dependent protein folding chaperone"/>
    <property type="evidence" value="ECO:0007669"/>
    <property type="project" value="InterPro"/>
</dbReference>
<accession>A0A391P2Z6</accession>
<dbReference type="SUPFAM" id="SSF54849">
    <property type="entry name" value="GroEL-intermediate domain like"/>
    <property type="match status" value="1"/>
</dbReference>
<evidence type="ECO:0000256" key="3">
    <source>
        <dbReference type="ARBA" id="ARBA00022840"/>
    </source>
</evidence>
<dbReference type="GO" id="GO:0051082">
    <property type="term" value="F:unfolded protein binding"/>
    <property type="evidence" value="ECO:0007669"/>
    <property type="project" value="InterPro"/>
</dbReference>
<gene>
    <name evidence="5" type="ORF">KIPB_016653</name>
</gene>
<dbReference type="Gene3D" id="1.10.560.10">
    <property type="entry name" value="GroEL-like equatorial domain"/>
    <property type="match status" value="1"/>
</dbReference>
<dbReference type="GO" id="GO:0016887">
    <property type="term" value="F:ATP hydrolysis activity"/>
    <property type="evidence" value="ECO:0007669"/>
    <property type="project" value="InterPro"/>
</dbReference>
<proteinExistence type="inferred from homology"/>
<keyword evidence="4" id="KW-0143">Chaperone</keyword>
<dbReference type="PROSITE" id="PS00995">
    <property type="entry name" value="TCP1_3"/>
    <property type="match status" value="1"/>
</dbReference>
<dbReference type="InterPro" id="IPR027413">
    <property type="entry name" value="GROEL-like_equatorial_sf"/>
</dbReference>
<evidence type="ECO:0000313" key="6">
    <source>
        <dbReference type="Proteomes" id="UP000265618"/>
    </source>
</evidence>
<dbReference type="OrthoDB" id="768755at2759"/>
<comment type="caution">
    <text evidence="5">The sequence shown here is derived from an EMBL/GenBank/DDBJ whole genome shotgun (WGS) entry which is preliminary data.</text>
</comment>
<evidence type="ECO:0000256" key="2">
    <source>
        <dbReference type="ARBA" id="ARBA00022741"/>
    </source>
</evidence>
<dbReference type="InterPro" id="IPR002194">
    <property type="entry name" value="Chaperonin_TCP-1_CS"/>
</dbReference>
<keyword evidence="2" id="KW-0547">Nucleotide-binding</keyword>
<dbReference type="Proteomes" id="UP000265618">
    <property type="component" value="Unassembled WGS sequence"/>
</dbReference>
<dbReference type="AlphaFoldDB" id="A0A391P2Z6"/>
<dbReference type="PANTHER" id="PTHR11353">
    <property type="entry name" value="CHAPERONIN"/>
    <property type="match status" value="1"/>
</dbReference>
<dbReference type="InterPro" id="IPR017998">
    <property type="entry name" value="Chaperone_TCP-1"/>
</dbReference>
<dbReference type="InterPro" id="IPR002423">
    <property type="entry name" value="Cpn60/GroEL/TCP-1"/>
</dbReference>
<protein>
    <submittedName>
        <fullName evidence="5">Chaperonin Cpn60/TCP-1 family</fullName>
    </submittedName>
</protein>
<comment type="similarity">
    <text evidence="1">Belongs to the TCP-1 chaperonin family.</text>
</comment>
<dbReference type="Pfam" id="PF00118">
    <property type="entry name" value="Cpn60_TCP1"/>
    <property type="match status" value="1"/>
</dbReference>
<evidence type="ECO:0000256" key="4">
    <source>
        <dbReference type="ARBA" id="ARBA00023186"/>
    </source>
</evidence>
<name>A0A391P2Z6_9EUKA</name>
<organism evidence="5 6">
    <name type="scientific">Kipferlia bialata</name>
    <dbReference type="NCBI Taxonomy" id="797122"/>
    <lineage>
        <taxon>Eukaryota</taxon>
        <taxon>Metamonada</taxon>
        <taxon>Carpediemonas-like organisms</taxon>
        <taxon>Kipferlia</taxon>
    </lineage>
</organism>
<dbReference type="Gene3D" id="3.30.260.10">
    <property type="entry name" value="TCP-1-like chaperonin intermediate domain"/>
    <property type="match status" value="1"/>
</dbReference>
<dbReference type="InterPro" id="IPR027410">
    <property type="entry name" value="TCP-1-like_intermed_sf"/>
</dbReference>
<evidence type="ECO:0000256" key="1">
    <source>
        <dbReference type="ARBA" id="ARBA00008020"/>
    </source>
</evidence>
<sequence length="98" mass="10894">GLQDREVGDGTTSVVIIAAEFLRNSAELMKAKLHPTNIIQGYTHALKKAIKFIENYLTISTEEIEEETLLNVARTSMSSKIISNQAELFARIIVDAMK</sequence>
<feature type="non-terminal residue" evidence="5">
    <location>
        <position position="98"/>
    </location>
</feature>